<dbReference type="GO" id="GO:0010336">
    <property type="term" value="P:gibberellic acid homeostasis"/>
    <property type="evidence" value="ECO:0007669"/>
    <property type="project" value="EnsemblPlants"/>
</dbReference>
<evidence type="ECO:0000313" key="9">
    <source>
        <dbReference type="Proteomes" id="UP000008810"/>
    </source>
</evidence>
<proteinExistence type="inferred from homology"/>
<dbReference type="Gene3D" id="2.60.120.330">
    <property type="entry name" value="B-lactam Antibiotic, Isopenicillin N Synthase, Chain"/>
    <property type="match status" value="1"/>
</dbReference>
<dbReference type="EMBL" id="CM000880">
    <property type="protein sequence ID" value="PNT77224.1"/>
    <property type="molecule type" value="Genomic_DNA"/>
</dbReference>
<gene>
    <name evidence="8" type="primary">LOC100835996</name>
    <name evidence="7" type="ORF">BRADI_1g59570v3</name>
</gene>
<dbReference type="EnsemblPlants" id="PNT77224">
    <property type="protein sequence ID" value="PNT77224"/>
    <property type="gene ID" value="BRADI_1g59570v3"/>
</dbReference>
<dbReference type="RefSeq" id="XP_024311470.1">
    <property type="nucleotide sequence ID" value="XM_024455702.1"/>
</dbReference>
<evidence type="ECO:0000259" key="6">
    <source>
        <dbReference type="PROSITE" id="PS51471"/>
    </source>
</evidence>
<dbReference type="GO" id="GO:0046872">
    <property type="term" value="F:metal ion binding"/>
    <property type="evidence" value="ECO:0007669"/>
    <property type="project" value="UniProtKB-KW"/>
</dbReference>
<dbReference type="Gramene" id="PNT77224">
    <property type="protein sequence ID" value="PNT77224"/>
    <property type="gene ID" value="BRADI_1g59570v3"/>
</dbReference>
<dbReference type="InterPro" id="IPR026992">
    <property type="entry name" value="DIOX_N"/>
</dbReference>
<dbReference type="InterPro" id="IPR027443">
    <property type="entry name" value="IPNS-like_sf"/>
</dbReference>
<dbReference type="EMBL" id="CM000880">
    <property type="protein sequence ID" value="KQK21235.1"/>
    <property type="molecule type" value="Genomic_DNA"/>
</dbReference>
<dbReference type="Pfam" id="PF03171">
    <property type="entry name" value="2OG-FeII_Oxy"/>
    <property type="match status" value="1"/>
</dbReference>
<dbReference type="InterPro" id="IPR005123">
    <property type="entry name" value="Oxoglu/Fe-dep_dioxygenase_dom"/>
</dbReference>
<dbReference type="GO" id="GO:0005634">
    <property type="term" value="C:nucleus"/>
    <property type="evidence" value="ECO:0007669"/>
    <property type="project" value="EnsemblPlants"/>
</dbReference>
<dbReference type="GO" id="GO:0045487">
    <property type="term" value="P:gibberellin catabolic process"/>
    <property type="evidence" value="ECO:0000318"/>
    <property type="project" value="GO_Central"/>
</dbReference>
<name>I1H4G7_BRADI</name>
<evidence type="ECO:0000313" key="7">
    <source>
        <dbReference type="EMBL" id="KQK21235.1"/>
    </source>
</evidence>
<keyword evidence="3 5" id="KW-0560">Oxidoreductase</keyword>
<dbReference type="EnsemblPlants" id="KQK21235">
    <property type="protein sequence ID" value="KQK21235"/>
    <property type="gene ID" value="BRADI_1g59570v3"/>
</dbReference>
<dbReference type="PANTHER" id="PTHR47990">
    <property type="entry name" value="2-OXOGLUTARATE (2OG) AND FE(II)-DEPENDENT OXYGENASE SUPERFAMILY PROTEIN-RELATED"/>
    <property type="match status" value="1"/>
</dbReference>
<comment type="similarity">
    <text evidence="5">Belongs to the iron/ascorbate-dependent oxidoreductase family.</text>
</comment>
<dbReference type="GO" id="GO:0045543">
    <property type="term" value="F:gibberellin 2-beta-dioxygenase activity"/>
    <property type="evidence" value="ECO:0000318"/>
    <property type="project" value="GO_Central"/>
</dbReference>
<feature type="domain" description="Fe2OG dioxygenase" evidence="6">
    <location>
        <begin position="207"/>
        <end position="319"/>
    </location>
</feature>
<sequence length="383" mass="42620">MEDHEYEQDESNPPLLATYKHLLDGEHRRLPLGVVAGDEEDDQCDLPVIDLAPLLLDLESDQQTRNNGGSSSAACRAAMVRAASEWGFFQVTNHGVPQPLLDELHGQQLRAFRRPFHRKLAPGDGDDEDQLLLSPEAYRWGNPTATCLHQLSWSEAYHVPITTPSPETKTTTATRRVIHEVSAAMSKLARRILSVLAAEHGPPPETETTTCFLRLNRYPQAPGSGGGHGHGVLGLCGHTDSDFLTILRQDDHVGGLQLLLDDKDGGRRWRTVRPNPGALTVNVGDLLQAWTNDVYASVEHRVVARPDRERFSVAFFLCPSYDTLIRPPLPGKTTTSQVYRNFTFGEYRSQVREDVRLTGRKVGLPRFRRHVSPSPASLTHQLS</sequence>
<dbReference type="Gramene" id="KQK21235">
    <property type="protein sequence ID" value="KQK21235"/>
    <property type="gene ID" value="BRADI_1g59570v3"/>
</dbReference>
<dbReference type="eggNOG" id="KOG0143">
    <property type="taxonomic scope" value="Eukaryota"/>
</dbReference>
<dbReference type="OMA" id="PESYRWG"/>
<evidence type="ECO:0000313" key="8">
    <source>
        <dbReference type="EnsemblPlants" id="KQK21235"/>
    </source>
</evidence>
<reference evidence="7 8" key="1">
    <citation type="journal article" date="2010" name="Nature">
        <title>Genome sequencing and analysis of the model grass Brachypodium distachyon.</title>
        <authorList>
            <consortium name="International Brachypodium Initiative"/>
        </authorList>
    </citation>
    <scope>NUCLEOTIDE SEQUENCE [LARGE SCALE GENOMIC DNA]</scope>
    <source>
        <strain evidence="7">Bd21</strain>
        <strain evidence="8">cv. Bd21</strain>
    </source>
</reference>
<dbReference type="RefSeq" id="XP_003561524.1">
    <property type="nucleotide sequence ID" value="XM_003561476.4"/>
</dbReference>
<dbReference type="GeneID" id="100835996"/>
<reference evidence="8" key="3">
    <citation type="submission" date="2018-08" db="UniProtKB">
        <authorList>
            <consortium name="EnsemblPlants"/>
        </authorList>
    </citation>
    <scope>IDENTIFICATION</scope>
    <source>
        <strain evidence="8">cv. Bd21</strain>
    </source>
</reference>
<dbReference type="InterPro" id="IPR044861">
    <property type="entry name" value="IPNS-like_FE2OG_OXY"/>
</dbReference>
<evidence type="ECO:0000256" key="2">
    <source>
        <dbReference type="ARBA" id="ARBA00022723"/>
    </source>
</evidence>
<dbReference type="HOGENOM" id="CLU_010119_15_1_1"/>
<reference evidence="7" key="2">
    <citation type="submission" date="2017-06" db="EMBL/GenBank/DDBJ databases">
        <title>WGS assembly of Brachypodium distachyon.</title>
        <authorList>
            <consortium name="The International Brachypodium Initiative"/>
            <person name="Lucas S."/>
            <person name="Harmon-Smith M."/>
            <person name="Lail K."/>
            <person name="Tice H."/>
            <person name="Grimwood J."/>
            <person name="Bruce D."/>
            <person name="Barry K."/>
            <person name="Shu S."/>
            <person name="Lindquist E."/>
            <person name="Wang M."/>
            <person name="Pitluck S."/>
            <person name="Vogel J.P."/>
            <person name="Garvin D.F."/>
            <person name="Mockler T.C."/>
            <person name="Schmutz J."/>
            <person name="Rokhsar D."/>
            <person name="Bevan M.W."/>
        </authorList>
    </citation>
    <scope>NUCLEOTIDE SEQUENCE</scope>
    <source>
        <strain evidence="7">Bd21</strain>
    </source>
</reference>
<keyword evidence="2 5" id="KW-0479">Metal-binding</keyword>
<dbReference type="Pfam" id="PF14226">
    <property type="entry name" value="DIOX_N"/>
    <property type="match status" value="1"/>
</dbReference>
<dbReference type="KEGG" id="bdi:100835996"/>
<evidence type="ECO:0000256" key="5">
    <source>
        <dbReference type="RuleBase" id="RU003682"/>
    </source>
</evidence>
<dbReference type="GO" id="GO:0005737">
    <property type="term" value="C:cytoplasm"/>
    <property type="evidence" value="ECO:0007669"/>
    <property type="project" value="EnsemblPlants"/>
</dbReference>
<dbReference type="RefSeq" id="XP_024311474.1">
    <property type="nucleotide sequence ID" value="XM_024455706.1"/>
</dbReference>
<keyword evidence="4 5" id="KW-0408">Iron</keyword>
<dbReference type="Proteomes" id="UP000008810">
    <property type="component" value="Chromosome 1"/>
</dbReference>
<dbReference type="STRING" id="15368.I1H4G7"/>
<evidence type="ECO:0000256" key="1">
    <source>
        <dbReference type="ARBA" id="ARBA00001961"/>
    </source>
</evidence>
<dbReference type="AlphaFoldDB" id="I1H4G7"/>
<keyword evidence="9" id="KW-1185">Reference proteome</keyword>
<dbReference type="InterPro" id="IPR050231">
    <property type="entry name" value="Iron_ascorbate_oxido_reductase"/>
</dbReference>
<dbReference type="SUPFAM" id="SSF51197">
    <property type="entry name" value="Clavaminate synthase-like"/>
    <property type="match status" value="1"/>
</dbReference>
<dbReference type="OrthoDB" id="288590at2759"/>
<comment type="cofactor">
    <cofactor evidence="1">
        <name>L-ascorbate</name>
        <dbReference type="ChEBI" id="CHEBI:38290"/>
    </cofactor>
</comment>
<organism evidence="7">
    <name type="scientific">Brachypodium distachyon</name>
    <name type="common">Purple false brome</name>
    <name type="synonym">Trachynia distachya</name>
    <dbReference type="NCBI Taxonomy" id="15368"/>
    <lineage>
        <taxon>Eukaryota</taxon>
        <taxon>Viridiplantae</taxon>
        <taxon>Streptophyta</taxon>
        <taxon>Embryophyta</taxon>
        <taxon>Tracheophyta</taxon>
        <taxon>Spermatophyta</taxon>
        <taxon>Magnoliopsida</taxon>
        <taxon>Liliopsida</taxon>
        <taxon>Poales</taxon>
        <taxon>Poaceae</taxon>
        <taxon>BOP clade</taxon>
        <taxon>Pooideae</taxon>
        <taxon>Stipodae</taxon>
        <taxon>Brachypodieae</taxon>
        <taxon>Brachypodium</taxon>
    </lineage>
</organism>
<evidence type="ECO:0000256" key="3">
    <source>
        <dbReference type="ARBA" id="ARBA00023002"/>
    </source>
</evidence>
<evidence type="ECO:0000256" key="4">
    <source>
        <dbReference type="ARBA" id="ARBA00023004"/>
    </source>
</evidence>
<protein>
    <recommendedName>
        <fullName evidence="6">Fe2OG dioxygenase domain-containing protein</fullName>
    </recommendedName>
</protein>
<accession>I1H4G7</accession>
<dbReference type="PROSITE" id="PS51471">
    <property type="entry name" value="FE2OG_OXY"/>
    <property type="match status" value="1"/>
</dbReference>